<accession>A0ABR6XZI8</accession>
<dbReference type="PANTHER" id="PTHR11632">
    <property type="entry name" value="SUCCINATE DEHYDROGENASE 2 FLAVOPROTEIN SUBUNIT"/>
    <property type="match status" value="1"/>
</dbReference>
<dbReference type="InterPro" id="IPR011280">
    <property type="entry name" value="Succ_DH/Fum_Rdt_flav_su"/>
</dbReference>
<dbReference type="PANTHER" id="PTHR11632:SF53">
    <property type="entry name" value="SUCCINATE DEHYDROGENASE FLAVOPROTEIN SUBUNIT"/>
    <property type="match status" value="1"/>
</dbReference>
<dbReference type="Gene3D" id="1.20.58.100">
    <property type="entry name" value="Fumarate reductase/succinate dehydrogenase flavoprotein-like, C-terminal domain"/>
    <property type="match status" value="1"/>
</dbReference>
<evidence type="ECO:0000259" key="4">
    <source>
        <dbReference type="Pfam" id="PF00890"/>
    </source>
</evidence>
<dbReference type="Pfam" id="PF02910">
    <property type="entry name" value="Succ_DH_flav_C"/>
    <property type="match status" value="1"/>
</dbReference>
<keyword evidence="2" id="KW-0285">Flavoprotein</keyword>
<reference evidence="6 7" key="1">
    <citation type="submission" date="2020-08" db="EMBL/GenBank/DDBJ databases">
        <title>Winogradskyella ouciana sp. nov., isolated from the hadal seawater of the Mariana Trench.</title>
        <authorList>
            <person name="He X."/>
        </authorList>
    </citation>
    <scope>NUCLEOTIDE SEQUENCE [LARGE SCALE GENOMIC DNA]</scope>
    <source>
        <strain evidence="6 7">KCTC 22026</strain>
    </source>
</reference>
<gene>
    <name evidence="6" type="ORF">H6H04_05925</name>
</gene>
<keyword evidence="3" id="KW-0560">Oxidoreductase</keyword>
<dbReference type="Pfam" id="PF00890">
    <property type="entry name" value="FAD_binding_2"/>
    <property type="match status" value="1"/>
</dbReference>
<dbReference type="Proteomes" id="UP000607435">
    <property type="component" value="Unassembled WGS sequence"/>
</dbReference>
<dbReference type="NCBIfam" id="NF005749">
    <property type="entry name" value="PRK07573.1"/>
    <property type="match status" value="1"/>
</dbReference>
<feature type="domain" description="FAD-dependent oxidoreductase 2 FAD-binding" evidence="4">
    <location>
        <begin position="35"/>
        <end position="469"/>
    </location>
</feature>
<evidence type="ECO:0000256" key="1">
    <source>
        <dbReference type="ARBA" id="ARBA00001974"/>
    </source>
</evidence>
<dbReference type="EMBL" id="JACOME010000001">
    <property type="protein sequence ID" value="MBC3845908.1"/>
    <property type="molecule type" value="Genomic_DNA"/>
</dbReference>
<dbReference type="InterPro" id="IPR030664">
    <property type="entry name" value="SdhA/FrdA/AprA"/>
</dbReference>
<dbReference type="NCBIfam" id="TIGR01811">
    <property type="entry name" value="sdhA_Bsu"/>
    <property type="match status" value="1"/>
</dbReference>
<evidence type="ECO:0000313" key="7">
    <source>
        <dbReference type="Proteomes" id="UP000607435"/>
    </source>
</evidence>
<dbReference type="InterPro" id="IPR036188">
    <property type="entry name" value="FAD/NAD-bd_sf"/>
</dbReference>
<keyword evidence="7" id="KW-1185">Reference proteome</keyword>
<proteinExistence type="predicted"/>
<dbReference type="SUPFAM" id="SSF51905">
    <property type="entry name" value="FAD/NAD(P)-binding domain"/>
    <property type="match status" value="1"/>
</dbReference>
<dbReference type="RefSeq" id="WP_186844998.1">
    <property type="nucleotide sequence ID" value="NZ_JACOME010000001.1"/>
</dbReference>
<sequence>MALDSKIPKGPIKDKWTDYKNNIDLVNPANKRNIDVIVVGTGLAGGSAAATLAELGYNVKAFCFQDSPRRAHSIAAQGGINAAKNYQGDGDSTYRLFYDTVKGGDYRSREANVYRLAEVSANIIDQCVAQGVPFAREYGGLLDNRSFGGVLVSRTFYAAGQTGQQLLLGAYSAMNRQIGRGKIKMYNRHEMLDVVKVDGKARGIITRNLITGEIERHSAHAVVLGTGGYGNVFFLSTNAMGSNVTAAWKAHKRGAYFANPCYTQIHPTCIPVSGDHQSKLTLMSESLRNDGRIWVPKHMKDVEAIKAGTLKPKDLAEEDRDYYLERRYPAFGNLVPRDVASRAAKERCDAGFGVNATGEAVFLDFASAITRYGKEQAHVKGLNENDAALVKKLGQEVVKNKYGNLFQMYEKIVDQNPYETPMMIYPAVHYTMGGVWVDYNLMTTVPGLYCIGEANFSDHGANRLGASALMQGLADGYFVLPYTIGDYLSDDIRTGPISTDTKEFEEAEKEVKDRLNFFVTNEGTHSVDYFHKKLGKIMWNKVGMSRNVKGLTEAISEIKELRAQFWKDVKVPGTNEEYNEELAKAGRVADFLELGELFAKDALNREESCGGHFREDSVELDGEQKGEALRDDENFAYVAAWEYNGEPSDAVLHKEQLEFNDIELKQRSYK</sequence>
<dbReference type="Gene3D" id="3.90.700.10">
    <property type="entry name" value="Succinate dehydrogenase/fumarate reductase flavoprotein, catalytic domain"/>
    <property type="match status" value="1"/>
</dbReference>
<dbReference type="Gene3D" id="3.50.50.60">
    <property type="entry name" value="FAD/NAD(P)-binding domain"/>
    <property type="match status" value="1"/>
</dbReference>
<evidence type="ECO:0000313" key="6">
    <source>
        <dbReference type="EMBL" id="MBC3845908.1"/>
    </source>
</evidence>
<dbReference type="InterPro" id="IPR027477">
    <property type="entry name" value="Succ_DH/fumarate_Rdtase_cat_sf"/>
</dbReference>
<dbReference type="SUPFAM" id="SSF46977">
    <property type="entry name" value="Succinate dehydrogenase/fumarate reductase flavoprotein C-terminal domain"/>
    <property type="match status" value="1"/>
</dbReference>
<evidence type="ECO:0000256" key="2">
    <source>
        <dbReference type="ARBA" id="ARBA00022630"/>
    </source>
</evidence>
<dbReference type="InterPro" id="IPR015939">
    <property type="entry name" value="Fum_Rdtase/Succ_DH_flav-like_C"/>
</dbReference>
<protein>
    <submittedName>
        <fullName evidence="6">Fumarate reductase/succinate dehydrogenase flavoprotein subunit</fullName>
    </submittedName>
</protein>
<organism evidence="6 7">
    <name type="scientific">Winogradskyella echinorum</name>
    <dbReference type="NCBI Taxonomy" id="538189"/>
    <lineage>
        <taxon>Bacteria</taxon>
        <taxon>Pseudomonadati</taxon>
        <taxon>Bacteroidota</taxon>
        <taxon>Flavobacteriia</taxon>
        <taxon>Flavobacteriales</taxon>
        <taxon>Flavobacteriaceae</taxon>
        <taxon>Winogradskyella</taxon>
    </lineage>
</organism>
<name>A0ABR6XZI8_9FLAO</name>
<feature type="domain" description="Fumarate reductase/succinate dehydrogenase flavoprotein-like C-terminal" evidence="5">
    <location>
        <begin position="531"/>
        <end position="669"/>
    </location>
</feature>
<dbReference type="PRINTS" id="PR00368">
    <property type="entry name" value="FADPNR"/>
</dbReference>
<dbReference type="InterPro" id="IPR003953">
    <property type="entry name" value="FAD-dep_OxRdtase_2_FAD-bd"/>
</dbReference>
<evidence type="ECO:0000259" key="5">
    <source>
        <dbReference type="Pfam" id="PF02910"/>
    </source>
</evidence>
<comment type="cofactor">
    <cofactor evidence="1">
        <name>FAD</name>
        <dbReference type="ChEBI" id="CHEBI:57692"/>
    </cofactor>
</comment>
<dbReference type="InterPro" id="IPR037099">
    <property type="entry name" value="Fum_R/Succ_DH_flav-like_C_sf"/>
</dbReference>
<dbReference type="PRINTS" id="PR00411">
    <property type="entry name" value="PNDRDTASEI"/>
</dbReference>
<dbReference type="SUPFAM" id="SSF56425">
    <property type="entry name" value="Succinate dehydrogenase/fumarate reductase flavoprotein, catalytic domain"/>
    <property type="match status" value="1"/>
</dbReference>
<comment type="caution">
    <text evidence="6">The sequence shown here is derived from an EMBL/GenBank/DDBJ whole genome shotgun (WGS) entry which is preliminary data.</text>
</comment>
<evidence type="ECO:0000256" key="3">
    <source>
        <dbReference type="ARBA" id="ARBA00023002"/>
    </source>
</evidence>